<reference evidence="5" key="1">
    <citation type="submission" date="2016-10" db="EMBL/GenBank/DDBJ databases">
        <authorList>
            <person name="Varghese N."/>
            <person name="Submissions S."/>
        </authorList>
    </citation>
    <scope>NUCLEOTIDE SEQUENCE [LARGE SCALE GENOMIC DNA]</scope>
    <source>
        <strain evidence="5">CGMCC 1.10369</strain>
    </source>
</reference>
<organism evidence="4 5">
    <name type="scientific">Alkalicoccus daliensis</name>
    <dbReference type="NCBI Taxonomy" id="745820"/>
    <lineage>
        <taxon>Bacteria</taxon>
        <taxon>Bacillati</taxon>
        <taxon>Bacillota</taxon>
        <taxon>Bacilli</taxon>
        <taxon>Bacillales</taxon>
        <taxon>Bacillaceae</taxon>
        <taxon>Alkalicoccus</taxon>
    </lineage>
</organism>
<feature type="domain" description="Calcineurin-like phosphoesterase" evidence="3">
    <location>
        <begin position="2"/>
        <end position="146"/>
    </location>
</feature>
<dbReference type="InterPro" id="IPR000979">
    <property type="entry name" value="Phosphodiesterase_MJ0936/Vps29"/>
</dbReference>
<dbReference type="AlphaFoldDB" id="A0A1H0CII4"/>
<dbReference type="NCBIfam" id="TIGR00040">
    <property type="entry name" value="yfcE"/>
    <property type="match status" value="1"/>
</dbReference>
<proteinExistence type="inferred from homology"/>
<dbReference type="InterPro" id="IPR024654">
    <property type="entry name" value="Calcineurin-like_PHP_lpxH"/>
</dbReference>
<name>A0A1H0CII4_9BACI</name>
<protein>
    <recommendedName>
        <fullName evidence="2">Phosphoesterase</fullName>
        <ecNumber evidence="2">3.1.4.-</ecNumber>
    </recommendedName>
</protein>
<dbReference type="InterPro" id="IPR029052">
    <property type="entry name" value="Metallo-depent_PP-like"/>
</dbReference>
<dbReference type="Gene3D" id="3.60.21.10">
    <property type="match status" value="1"/>
</dbReference>
<comment type="similarity">
    <text evidence="1 2">Belongs to the metallophosphoesterase superfamily. YfcE family.</text>
</comment>
<keyword evidence="2" id="KW-0479">Metal-binding</keyword>
<dbReference type="GO" id="GO:0016787">
    <property type="term" value="F:hydrolase activity"/>
    <property type="evidence" value="ECO:0007669"/>
    <property type="project" value="UniProtKB-UniRule"/>
</dbReference>
<evidence type="ECO:0000313" key="4">
    <source>
        <dbReference type="EMBL" id="SDN57684.1"/>
    </source>
</evidence>
<evidence type="ECO:0000256" key="1">
    <source>
        <dbReference type="ARBA" id="ARBA00008950"/>
    </source>
</evidence>
<keyword evidence="5" id="KW-1185">Reference proteome</keyword>
<evidence type="ECO:0000256" key="2">
    <source>
        <dbReference type="RuleBase" id="RU362039"/>
    </source>
</evidence>
<evidence type="ECO:0000259" key="3">
    <source>
        <dbReference type="Pfam" id="PF12850"/>
    </source>
</evidence>
<dbReference type="Proteomes" id="UP000198778">
    <property type="component" value="Unassembled WGS sequence"/>
</dbReference>
<sequence>MLKVLIMSDSHGWREEVAEVIHRHADEAAGIIHCGDSELQADAEVFEETQVVRGNCDMDGALPEEIKKKFGSLTFFVAHGHLLNVKTTAMNLLYKAEETEADIVCFGHTHVPAAVQEKGKILINPGSMRLPREYPEGTYVLLEHSENVVRVNFYDMKGNQVEELSKTFSV</sequence>
<accession>A0A1H0CII4</accession>
<dbReference type="Pfam" id="PF12850">
    <property type="entry name" value="Metallophos_2"/>
    <property type="match status" value="1"/>
</dbReference>
<evidence type="ECO:0000313" key="5">
    <source>
        <dbReference type="Proteomes" id="UP000198778"/>
    </source>
</evidence>
<dbReference type="GO" id="GO:0046872">
    <property type="term" value="F:metal ion binding"/>
    <property type="evidence" value="ECO:0007669"/>
    <property type="project" value="UniProtKB-KW"/>
</dbReference>
<dbReference type="RefSeq" id="WP_244516659.1">
    <property type="nucleotide sequence ID" value="NZ_FNIL01000002.1"/>
</dbReference>
<dbReference type="PANTHER" id="PTHR11124">
    <property type="entry name" value="VACUOLAR SORTING PROTEIN VPS29"/>
    <property type="match status" value="1"/>
</dbReference>
<dbReference type="STRING" id="745820.SAMN04488053_102114"/>
<dbReference type="EC" id="3.1.4.-" evidence="2"/>
<gene>
    <name evidence="4" type="ORF">SAMN04488053_102114</name>
</gene>
<dbReference type="SUPFAM" id="SSF56300">
    <property type="entry name" value="Metallo-dependent phosphatases"/>
    <property type="match status" value="1"/>
</dbReference>
<dbReference type="EMBL" id="FNIL01000002">
    <property type="protein sequence ID" value="SDN57684.1"/>
    <property type="molecule type" value="Genomic_DNA"/>
</dbReference>
<comment type="cofactor">
    <cofactor evidence="2">
        <name>a divalent metal cation</name>
        <dbReference type="ChEBI" id="CHEBI:60240"/>
    </cofactor>
</comment>